<protein>
    <submittedName>
        <fullName evidence="2">Uncharacterized protein</fullName>
    </submittedName>
</protein>
<accession>M3B3T7</accession>
<name>M3B3T7_PSEFD</name>
<dbReference type="VEuPathDB" id="FungiDB:MYCFIDRAFT_173100"/>
<dbReference type="EMBL" id="KB446557">
    <property type="protein sequence ID" value="EME84037.1"/>
    <property type="molecule type" value="Genomic_DNA"/>
</dbReference>
<keyword evidence="3" id="KW-1185">Reference proteome</keyword>
<dbReference type="KEGG" id="pfj:MYCFIDRAFT_173100"/>
<reference evidence="2 3" key="1">
    <citation type="journal article" date="2012" name="PLoS Pathog.">
        <title>Diverse lifestyles and strategies of plant pathogenesis encoded in the genomes of eighteen Dothideomycetes fungi.</title>
        <authorList>
            <person name="Ohm R.A."/>
            <person name="Feau N."/>
            <person name="Henrissat B."/>
            <person name="Schoch C.L."/>
            <person name="Horwitz B.A."/>
            <person name="Barry K.W."/>
            <person name="Condon B.J."/>
            <person name="Copeland A.C."/>
            <person name="Dhillon B."/>
            <person name="Glaser F."/>
            <person name="Hesse C.N."/>
            <person name="Kosti I."/>
            <person name="LaButti K."/>
            <person name="Lindquist E.A."/>
            <person name="Lucas S."/>
            <person name="Salamov A.A."/>
            <person name="Bradshaw R.E."/>
            <person name="Ciuffetti L."/>
            <person name="Hamelin R.C."/>
            <person name="Kema G.H.J."/>
            <person name="Lawrence C."/>
            <person name="Scott J.A."/>
            <person name="Spatafora J.W."/>
            <person name="Turgeon B.G."/>
            <person name="de Wit P.J.G.M."/>
            <person name="Zhong S."/>
            <person name="Goodwin S.B."/>
            <person name="Grigoriev I.V."/>
        </authorList>
    </citation>
    <scope>NUCLEOTIDE SEQUENCE [LARGE SCALE GENOMIC DNA]</scope>
    <source>
        <strain evidence="2 3">CIRAD86</strain>
    </source>
</reference>
<dbReference type="GeneID" id="19332917"/>
<dbReference type="HOGENOM" id="CLU_2961864_0_0_1"/>
<evidence type="ECO:0000313" key="2">
    <source>
        <dbReference type="EMBL" id="EME84037.1"/>
    </source>
</evidence>
<gene>
    <name evidence="2" type="ORF">MYCFIDRAFT_173100</name>
</gene>
<evidence type="ECO:0000313" key="3">
    <source>
        <dbReference type="Proteomes" id="UP000016932"/>
    </source>
</evidence>
<feature type="signal peptide" evidence="1">
    <location>
        <begin position="1"/>
        <end position="23"/>
    </location>
</feature>
<dbReference type="RefSeq" id="XP_007924661.1">
    <property type="nucleotide sequence ID" value="XM_007926470.1"/>
</dbReference>
<evidence type="ECO:0000256" key="1">
    <source>
        <dbReference type="SAM" id="SignalP"/>
    </source>
</evidence>
<sequence>MAILRRLSIVLIYIGLIVRPSQARISTSGTELRGTEFAVNAGLGLRAIMIEAHGVFLES</sequence>
<dbReference type="AlphaFoldDB" id="M3B3T7"/>
<dbReference type="Proteomes" id="UP000016932">
    <property type="component" value="Unassembled WGS sequence"/>
</dbReference>
<feature type="chain" id="PRO_5004031781" evidence="1">
    <location>
        <begin position="24"/>
        <end position="59"/>
    </location>
</feature>
<keyword evidence="1" id="KW-0732">Signal</keyword>
<proteinExistence type="predicted"/>
<organism evidence="2 3">
    <name type="scientific">Pseudocercospora fijiensis (strain CIRAD86)</name>
    <name type="common">Black leaf streak disease fungus</name>
    <name type="synonym">Mycosphaerella fijiensis</name>
    <dbReference type="NCBI Taxonomy" id="383855"/>
    <lineage>
        <taxon>Eukaryota</taxon>
        <taxon>Fungi</taxon>
        <taxon>Dikarya</taxon>
        <taxon>Ascomycota</taxon>
        <taxon>Pezizomycotina</taxon>
        <taxon>Dothideomycetes</taxon>
        <taxon>Dothideomycetidae</taxon>
        <taxon>Mycosphaerellales</taxon>
        <taxon>Mycosphaerellaceae</taxon>
        <taxon>Pseudocercospora</taxon>
    </lineage>
</organism>